<name>A0A5C4TB56_9BACL</name>
<dbReference type="InterPro" id="IPR013783">
    <property type="entry name" value="Ig-like_fold"/>
</dbReference>
<dbReference type="InterPro" id="IPR014756">
    <property type="entry name" value="Ig_E-set"/>
</dbReference>
<dbReference type="SMART" id="SM00710">
    <property type="entry name" value="PbH1"/>
    <property type="match status" value="8"/>
</dbReference>
<dbReference type="InterPro" id="IPR006626">
    <property type="entry name" value="PbH1"/>
</dbReference>
<dbReference type="Gene3D" id="3.30.1920.20">
    <property type="match status" value="1"/>
</dbReference>
<dbReference type="PANTHER" id="PTHR36453:SF1">
    <property type="entry name" value="RIGHT HANDED BETA HELIX DOMAIN-CONTAINING PROTEIN"/>
    <property type="match status" value="1"/>
</dbReference>
<dbReference type="SUPFAM" id="SSF81296">
    <property type="entry name" value="E set domains"/>
    <property type="match status" value="2"/>
</dbReference>
<dbReference type="OrthoDB" id="9760240at2"/>
<comment type="caution">
    <text evidence="3">The sequence shown here is derived from an EMBL/GenBank/DDBJ whole genome shotgun (WGS) entry which is preliminary data.</text>
</comment>
<dbReference type="PANTHER" id="PTHR36453">
    <property type="entry name" value="SECRETED PROTEIN-RELATED"/>
    <property type="match status" value="1"/>
</dbReference>
<dbReference type="Gene3D" id="1.20.1270.90">
    <property type="entry name" value="AF1782-like"/>
    <property type="match status" value="1"/>
</dbReference>
<proteinExistence type="predicted"/>
<feature type="domain" description="Right handed beta helix" evidence="2">
    <location>
        <begin position="825"/>
        <end position="900"/>
    </location>
</feature>
<gene>
    <name evidence="3" type="ORF">FE784_12065</name>
</gene>
<reference evidence="3 4" key="1">
    <citation type="submission" date="2019-05" db="EMBL/GenBank/DDBJ databases">
        <title>We sequenced the genome of Paenibacillus hemerocallicola KCTC 33185 for further insight into its adaptation and study the phylogeny of Paenibacillus.</title>
        <authorList>
            <person name="Narsing Rao M.P."/>
        </authorList>
    </citation>
    <scope>NUCLEOTIDE SEQUENCE [LARGE SCALE GENOMIC DNA]</scope>
    <source>
        <strain evidence="3 4">KCTC 33185</strain>
    </source>
</reference>
<dbReference type="Gene3D" id="2.60.120.560">
    <property type="entry name" value="Exo-inulinase, domain 1"/>
    <property type="match status" value="1"/>
</dbReference>
<evidence type="ECO:0000259" key="1">
    <source>
        <dbReference type="Pfam" id="PF12733"/>
    </source>
</evidence>
<feature type="domain" description="Cadherin-like beta-sandwich-like" evidence="1">
    <location>
        <begin position="1559"/>
        <end position="1651"/>
    </location>
</feature>
<sequence>MNVWAAEKSMWHKTTDENQKEWLVLDSVGKASATGVYNDPFSLSDMVLELKVKPEAIKNWARYEIYFGYQDKNNTYYLSLHSGTGALNLYKKINGGYTALRTAVVPKPAIGTTVDYRIAAKNGFIQVYVDEAEVISVTDTKYTSGKVGVSVAGYYDNSSWTLAVADIRITDSNDNVIADHLLSGDLSNWTFDVPKWDPNKLNEAFIYTDGWEVPEDADGWESNAAALGAGYKAEVFGQRLHIESAGTGQNVFYLKKFLSSPYQNTKVLIRYKLDIQSTMGTSDAFPAIIDSSAEENPVSQLKLSPSGQVELLGDGTTTPLPFFLESGKEYFIGMVIDLMDAKQDIYVGNDDGTSIVVSGQPLTYSAQQIEGIVFHFDGPGNDTASSMFLDDLTIEEYSTEAMASFQQLLTQNELNKIDYLDDLQANVPNGIIFSNHSSAVYVDGTRVRLDSDDDTILPVKQGSEVLVPEQFVIQYLGNPSVPTLQINGMEYVSLQAVAVALDKKLWSNGNLIAVSDIEPLFTSADAQLVQRLERTFGVYISQQGSDANPGTYDAPFQTFEAARNYLRALKSDKGLPVGGITVYAMGGDYRFNGTFTLQASDSGRASAPITFRAYPGQQVNLSGAESIPSQTFSAVTDPATRNRLKDGVADKILQADLKTLGIVDYGKIQRTNPNTSMNPDNPALYIDGVKQTIARWPNAGFALTGDVQESGASIRGATWQYSASDPNEWTLADQLWVEGFWFWDWYSDSMQVDRIDTESRTITVKETTPYGVASGKRYYVFNLLEEIDLPGEWFLDRNTGLLYVYPTDDLSNKKIQFSTLNVPLINIENSENVTLTGMTFEETNQTALSVTSANQVRITGNTFRNIGGAAIRMTGGLDNRITDNDFYNLGKGGVIVSGAGYRPTLAPAHHTIANNYFTRYSIVSRTSAPAVSARGVGITVSNNAISEAPHLAISIDGNDNIVENNEIFAVVKETRDAGAIYSGRNYTNQGNMIRNNVIHDVYGDEKQGAHAIYMDDALSGTTIKSNVFFNLNRAVFIHGGRDHVVDSNLIAKSKESIGIVNLSGGGGSALLGPSGTLRTTYMEMPVSSDLWKARFPTLENLFSDEPHLPKYNTITNNLFYQTNDFTVPATALPTGVFSGNTQITDATLFQDAEHNDFRLTRNSGIPGFVPPDFGQMGLKLNSLRTAMPPIQDFKLTYPGNESSDIPGYGTVLAWEPAIGANRYVVTVATDEQLTDLVFQGEADHNRIAVNTLEYGGYDYFWKVEAISDSLLNPDVRINHGGVSSFRTAMTEEANKYELQNTIDEAKSLVLGANIGSNSGQYPAEAMDEFEYEILIAENIANDTEVSQEQVDIALAGLKQGMKMFRSRQVQGIVDLGELLKEGSNWVAADPNYISVSPSHVLTFAPPSGSITAGYKSKISNHAIWSFRAGFDFSQNAWQGFTLRAKSTSTVPWSTTSYLFVVKSNQFELQRFGPSGSFSEGVITIPNTIIDSGTEHRVQFGTLDTEDGVRILVKIDGNTIFDYLDQVGSIPEEGQFGIVSVYPAVLTIKPDGRSVNADLSALEISDIELDFDPDQINYEATVGSQVYTLTVIPTLDDGTASIVVKRNGAEMSGNGGSYPISLTPMAGEPDQIEIVVTSEIGWQKTYTVYVNRDDEAPTTEVLLSPAVPDGMNGWYVNPVTLSLSAGDNKPGVVQSVYSLDHGATWQVYTHPLTFSQSGSYAVDYRSTDHAGNVEAANTVSFRIDRTPPTATVAYSYPNDGSDFPVVATLVPDEAVTVTNNGGLSQYTFLANGSKSFEFVDDAGNPGTATATVNTIALKSNGVPGKPVLSEDNVNGTGIADGNYAVKMDMWWGNNGSLYKLYENEVLVDTRIFADHSPDAQSAVTSMVYKQNGTYRYYAELINAFGTTGSDVLTVVVAQATPAKPVLSHNNWDGRRSFDVSMNMWWGTNGTTYNLYENGVRIDNQVFADDSPNAQTAVTMLRDRKPGTYLYRGELVNYAGIASSDVMAVQVQ</sequence>
<keyword evidence="4" id="KW-1185">Reference proteome</keyword>
<dbReference type="Proteomes" id="UP000307943">
    <property type="component" value="Unassembled WGS sequence"/>
</dbReference>
<dbReference type="Gene3D" id="2.160.20.10">
    <property type="entry name" value="Single-stranded right-handed beta-helix, Pectin lyase-like"/>
    <property type="match status" value="2"/>
</dbReference>
<dbReference type="SUPFAM" id="SSF51126">
    <property type="entry name" value="Pectin lyase-like"/>
    <property type="match status" value="1"/>
</dbReference>
<evidence type="ECO:0000313" key="3">
    <source>
        <dbReference type="EMBL" id="TNJ66145.1"/>
    </source>
</evidence>
<dbReference type="InterPro" id="IPR012334">
    <property type="entry name" value="Pectin_lyas_fold"/>
</dbReference>
<dbReference type="EMBL" id="VDCQ01000013">
    <property type="protein sequence ID" value="TNJ66145.1"/>
    <property type="molecule type" value="Genomic_DNA"/>
</dbReference>
<evidence type="ECO:0000259" key="2">
    <source>
        <dbReference type="Pfam" id="PF13229"/>
    </source>
</evidence>
<dbReference type="InterPro" id="IPR039448">
    <property type="entry name" value="Beta_helix"/>
</dbReference>
<dbReference type="Pfam" id="PF13229">
    <property type="entry name" value="Beta_helix"/>
    <property type="match status" value="1"/>
</dbReference>
<accession>A0A5C4TB56</accession>
<dbReference type="InterPro" id="IPR011050">
    <property type="entry name" value="Pectin_lyase_fold/virulence"/>
</dbReference>
<dbReference type="InterPro" id="IPR058094">
    <property type="entry name" value="Ig-like_OmpL47-like"/>
</dbReference>
<evidence type="ECO:0000313" key="4">
    <source>
        <dbReference type="Proteomes" id="UP000307943"/>
    </source>
</evidence>
<dbReference type="Gene3D" id="2.60.40.10">
    <property type="entry name" value="Immunoglobulins"/>
    <property type="match status" value="2"/>
</dbReference>
<organism evidence="3 4">
    <name type="scientific">Paenibacillus hemerocallicola</name>
    <dbReference type="NCBI Taxonomy" id="1172614"/>
    <lineage>
        <taxon>Bacteria</taxon>
        <taxon>Bacillati</taxon>
        <taxon>Bacillota</taxon>
        <taxon>Bacilli</taxon>
        <taxon>Bacillales</taxon>
        <taxon>Paenibacillaceae</taxon>
        <taxon>Paenibacillus</taxon>
    </lineage>
</organism>
<protein>
    <submittedName>
        <fullName evidence="3">Uncharacterized protein</fullName>
    </submittedName>
</protein>
<dbReference type="Pfam" id="PF12733">
    <property type="entry name" value="Cadherin-like"/>
    <property type="match status" value="1"/>
</dbReference>
<dbReference type="InterPro" id="IPR025883">
    <property type="entry name" value="Cadherin-like_domain"/>
</dbReference>
<dbReference type="NCBIfam" id="NF047446">
    <property type="entry name" value="barrel_OmpL47"/>
    <property type="match status" value="1"/>
</dbReference>